<accession>W1YT71</accession>
<organism evidence="2">
    <name type="scientific">human gut metagenome</name>
    <dbReference type="NCBI Taxonomy" id="408170"/>
    <lineage>
        <taxon>unclassified sequences</taxon>
        <taxon>metagenomes</taxon>
        <taxon>organismal metagenomes</taxon>
    </lineage>
</organism>
<feature type="compositionally biased region" description="Basic and acidic residues" evidence="1">
    <location>
        <begin position="1"/>
        <end position="11"/>
    </location>
</feature>
<sequence>FQAEDGIRDPDFQNLGLKTRGGN</sequence>
<dbReference type="AlphaFoldDB" id="W1YT71"/>
<comment type="caution">
    <text evidence="2">The sequence shown here is derived from an EMBL/GenBank/DDBJ whole genome shotgun (WGS) entry which is preliminary data.</text>
</comment>
<name>W1YT71_9ZZZZ</name>
<proteinExistence type="predicted"/>
<feature type="non-terminal residue" evidence="2">
    <location>
        <position position="1"/>
    </location>
</feature>
<protein>
    <submittedName>
        <fullName evidence="2">Uncharacterized protein</fullName>
    </submittedName>
</protein>
<gene>
    <name evidence="2" type="ORF">Q604_UNBC01052G0001</name>
</gene>
<evidence type="ECO:0000313" key="2">
    <source>
        <dbReference type="EMBL" id="ETJ44945.1"/>
    </source>
</evidence>
<reference evidence="2" key="1">
    <citation type="submission" date="2013-12" db="EMBL/GenBank/DDBJ databases">
        <title>A Varibaculum cambriense genome reconstructed from a premature infant gut community with otherwise low bacterial novelty that shifts toward anaerobic metabolism during the third week of life.</title>
        <authorList>
            <person name="Brown C.T."/>
            <person name="Sharon I."/>
            <person name="Thomas B.C."/>
            <person name="Castelle C.J."/>
            <person name="Morowitz M.J."/>
            <person name="Banfield J.F."/>
        </authorList>
    </citation>
    <scope>NUCLEOTIDE SEQUENCE</scope>
</reference>
<dbReference type="EMBL" id="AZMM01001052">
    <property type="protein sequence ID" value="ETJ44945.1"/>
    <property type="molecule type" value="Genomic_DNA"/>
</dbReference>
<feature type="region of interest" description="Disordered" evidence="1">
    <location>
        <begin position="1"/>
        <end position="23"/>
    </location>
</feature>
<evidence type="ECO:0000256" key="1">
    <source>
        <dbReference type="SAM" id="MobiDB-lite"/>
    </source>
</evidence>